<comment type="caution">
    <text evidence="2">The sequence shown here is derived from an EMBL/GenBank/DDBJ whole genome shotgun (WGS) entry which is preliminary data.</text>
</comment>
<organism evidence="2 3">
    <name type="scientific">Chryseobacterium nematophagum</name>
    <dbReference type="NCBI Taxonomy" id="2305228"/>
    <lineage>
        <taxon>Bacteria</taxon>
        <taxon>Pseudomonadati</taxon>
        <taxon>Bacteroidota</taxon>
        <taxon>Flavobacteriia</taxon>
        <taxon>Flavobacteriales</taxon>
        <taxon>Weeksellaceae</taxon>
        <taxon>Chryseobacterium group</taxon>
        <taxon>Chryseobacterium</taxon>
    </lineage>
</organism>
<dbReference type="SUPFAM" id="SSF54427">
    <property type="entry name" value="NTF2-like"/>
    <property type="match status" value="1"/>
</dbReference>
<dbReference type="InterPro" id="IPR011944">
    <property type="entry name" value="Steroid_delta5-4_isomerase"/>
</dbReference>
<dbReference type="Pfam" id="PF14534">
    <property type="entry name" value="DUF4440"/>
    <property type="match status" value="1"/>
</dbReference>
<dbReference type="Proteomes" id="UP000278775">
    <property type="component" value="Unassembled WGS sequence"/>
</dbReference>
<dbReference type="AlphaFoldDB" id="A0A3M7TB73"/>
<evidence type="ECO:0000259" key="1">
    <source>
        <dbReference type="Pfam" id="PF14534"/>
    </source>
</evidence>
<sequence>MIISLKKIILKFVFKQMVMKNLFFYVAAIFIVVQCSSSSEENISKEDSPTKEIKKIILEEQVAWTTGDAKAYSAHFDENGLFTNVFGSSFTGYTEFLTRHEQLFKGIFKGSVMKQSVTTLKIYKDVAVVETITRISGFSNDEHLAGIYIDEKGFLNTRLLQVLRKQGKSWKIIAYHNVDIKKGVIIP</sequence>
<dbReference type="InterPro" id="IPR032710">
    <property type="entry name" value="NTF2-like_dom_sf"/>
</dbReference>
<dbReference type="InterPro" id="IPR027843">
    <property type="entry name" value="DUF4440"/>
</dbReference>
<dbReference type="OrthoDB" id="2887901at2"/>
<dbReference type="NCBIfam" id="TIGR02246">
    <property type="entry name" value="SgcJ/EcaC family oxidoreductase"/>
    <property type="match status" value="1"/>
</dbReference>
<reference evidence="2 3" key="1">
    <citation type="submission" date="2018-08" db="EMBL/GenBank/DDBJ databases">
        <title>Chryseobacterium nematophagum: a novel matrix digesting pathogen of nematodes.</title>
        <authorList>
            <person name="Page A."/>
            <person name="Roberts M."/>
            <person name="Felix M.-A."/>
            <person name="Weir W."/>
        </authorList>
    </citation>
    <scope>NUCLEOTIDE SEQUENCE [LARGE SCALE GENOMIC DNA]</scope>
    <source>
        <strain evidence="2 3">JUb129</strain>
    </source>
</reference>
<evidence type="ECO:0000313" key="3">
    <source>
        <dbReference type="Proteomes" id="UP000278775"/>
    </source>
</evidence>
<evidence type="ECO:0000313" key="2">
    <source>
        <dbReference type="EMBL" id="RNA60501.1"/>
    </source>
</evidence>
<proteinExistence type="predicted"/>
<accession>A0A3M7TB73</accession>
<protein>
    <submittedName>
        <fullName evidence="2">SgcJ/EcaC family oxidoreductase</fullName>
    </submittedName>
</protein>
<dbReference type="Gene3D" id="3.10.450.50">
    <property type="match status" value="1"/>
</dbReference>
<name>A0A3M7TB73_9FLAO</name>
<dbReference type="EMBL" id="QWIU01000003">
    <property type="protein sequence ID" value="RNA60501.1"/>
    <property type="molecule type" value="Genomic_DNA"/>
</dbReference>
<feature type="domain" description="DUF4440" evidence="1">
    <location>
        <begin position="54"/>
        <end position="172"/>
    </location>
</feature>
<gene>
    <name evidence="2" type="ORF">D1631_18610</name>
</gene>